<dbReference type="EMBL" id="VRKQ01000010">
    <property type="protein sequence ID" value="TXG37350.1"/>
    <property type="molecule type" value="Genomic_DNA"/>
</dbReference>
<evidence type="ECO:0000313" key="3">
    <source>
        <dbReference type="EMBL" id="TXG37350.1"/>
    </source>
</evidence>
<gene>
    <name evidence="3" type="ORF">FUA22_12400</name>
</gene>
<keyword evidence="3" id="KW-0378">Hydrolase</keyword>
<comment type="caution">
    <text evidence="3">The sequence shown here is derived from an EMBL/GenBank/DDBJ whole genome shotgun (WGS) entry which is preliminary data.</text>
</comment>
<keyword evidence="4" id="KW-1185">Reference proteome</keyword>
<dbReference type="SUPFAM" id="SSF56281">
    <property type="entry name" value="Metallo-hydrolase/oxidoreductase"/>
    <property type="match status" value="1"/>
</dbReference>
<dbReference type="GO" id="GO:0016740">
    <property type="term" value="F:transferase activity"/>
    <property type="evidence" value="ECO:0007669"/>
    <property type="project" value="TreeGrafter"/>
</dbReference>
<dbReference type="InterPro" id="IPR041712">
    <property type="entry name" value="DHPS-like_MBL-fold"/>
</dbReference>
<dbReference type="AlphaFoldDB" id="A0A5C7GHT1"/>
<dbReference type="PANTHER" id="PTHR13754">
    <property type="entry name" value="METALLO-BETA-LACTAMASE SUPERFAMILY PROTEIN"/>
    <property type="match status" value="1"/>
</dbReference>
<dbReference type="RefSeq" id="WP_147768801.1">
    <property type="nucleotide sequence ID" value="NZ_VRKQ01000010.1"/>
</dbReference>
<feature type="signal peptide" evidence="1">
    <location>
        <begin position="1"/>
        <end position="19"/>
    </location>
</feature>
<feature type="domain" description="Metallo-beta-lactamase" evidence="2">
    <location>
        <begin position="55"/>
        <end position="134"/>
    </location>
</feature>
<dbReference type="GO" id="GO:0016787">
    <property type="term" value="F:hydrolase activity"/>
    <property type="evidence" value="ECO:0007669"/>
    <property type="project" value="UniProtKB-KW"/>
</dbReference>
<evidence type="ECO:0000256" key="1">
    <source>
        <dbReference type="SAM" id="SignalP"/>
    </source>
</evidence>
<evidence type="ECO:0000259" key="2">
    <source>
        <dbReference type="Pfam" id="PF00753"/>
    </source>
</evidence>
<sequence>MTRALFVLIALLLTACSQNKSTSNLSKNSLEITENSIISLYDAFGENKEGLIKDFGFSCLIKYNGKTILFDGGTNADIFKNNVKTLKIDLKTVDFVVASHAHFDHINGFDYLLKVNPKVKIYFPFDLFWGANIPFDISGKDSTVVSTLEKRMQYFNGNFKDYHFNQTGRFWNANIEFIKENTEIEPGVKLITTTSEYMGYFNKYPSIDSYENCETHSAKFNGLKEISLSLQSEEGEVVIVGCSHSTVEKIISETKNYTHTNIGLVYGGYHLLPYDKDALVDLTKRLKNDLEVKKVAPAHCTGHLAFKMLLDEYKENYMFAGLGEVTKF</sequence>
<dbReference type="InterPro" id="IPR052926">
    <property type="entry name" value="Metallo-beta-lactamase_dom"/>
</dbReference>
<dbReference type="PROSITE" id="PS51257">
    <property type="entry name" value="PROKAR_LIPOPROTEIN"/>
    <property type="match status" value="1"/>
</dbReference>
<feature type="chain" id="PRO_5022853725" evidence="1">
    <location>
        <begin position="20"/>
        <end position="328"/>
    </location>
</feature>
<dbReference type="Gene3D" id="3.60.15.10">
    <property type="entry name" value="Ribonuclease Z/Hydroxyacylglutathione hydrolase-like"/>
    <property type="match status" value="1"/>
</dbReference>
<dbReference type="InterPro" id="IPR001279">
    <property type="entry name" value="Metallo-B-lactamas"/>
</dbReference>
<organism evidence="3 4">
    <name type="scientific">Seonamhaeicola maritimus</name>
    <dbReference type="NCBI Taxonomy" id="2591822"/>
    <lineage>
        <taxon>Bacteria</taxon>
        <taxon>Pseudomonadati</taxon>
        <taxon>Bacteroidota</taxon>
        <taxon>Flavobacteriia</taxon>
        <taxon>Flavobacteriales</taxon>
        <taxon>Flavobacteriaceae</taxon>
    </lineage>
</organism>
<accession>A0A5C7GHT1</accession>
<name>A0A5C7GHT1_9FLAO</name>
<protein>
    <submittedName>
        <fullName evidence="3">MBL fold metallo-hydrolase</fullName>
    </submittedName>
</protein>
<dbReference type="OrthoDB" id="9803916at2"/>
<dbReference type="CDD" id="cd07713">
    <property type="entry name" value="DHPS-like_MBL-fold"/>
    <property type="match status" value="1"/>
</dbReference>
<proteinExistence type="predicted"/>
<dbReference type="PANTHER" id="PTHR13754:SF13">
    <property type="entry name" value="METALLO-BETA-LACTAMASE SUPERFAMILY PROTEIN (AFU_ORTHOLOGUE AFUA_3G07630)"/>
    <property type="match status" value="1"/>
</dbReference>
<reference evidence="3 4" key="1">
    <citation type="submission" date="2019-08" db="EMBL/GenBank/DDBJ databases">
        <title>Seonamhaeicola sediminis sp. nov., isolated from marine sediment.</title>
        <authorList>
            <person name="Cao W.R."/>
        </authorList>
    </citation>
    <scope>NUCLEOTIDE SEQUENCE [LARGE SCALE GENOMIC DNA]</scope>
    <source>
        <strain evidence="3 4">1505</strain>
    </source>
</reference>
<dbReference type="Pfam" id="PF00753">
    <property type="entry name" value="Lactamase_B"/>
    <property type="match status" value="1"/>
</dbReference>
<keyword evidence="1" id="KW-0732">Signal</keyword>
<dbReference type="Proteomes" id="UP000321080">
    <property type="component" value="Unassembled WGS sequence"/>
</dbReference>
<evidence type="ECO:0000313" key="4">
    <source>
        <dbReference type="Proteomes" id="UP000321080"/>
    </source>
</evidence>
<dbReference type="InterPro" id="IPR036866">
    <property type="entry name" value="RibonucZ/Hydroxyglut_hydro"/>
</dbReference>